<evidence type="ECO:0000256" key="2">
    <source>
        <dbReference type="ARBA" id="ARBA00022692"/>
    </source>
</evidence>
<evidence type="ECO:0000256" key="5">
    <source>
        <dbReference type="SAM" id="Phobius"/>
    </source>
</evidence>
<organism evidence="6 7">
    <name type="scientific">Luedemannella flava</name>
    <dbReference type="NCBI Taxonomy" id="349316"/>
    <lineage>
        <taxon>Bacteria</taxon>
        <taxon>Bacillati</taxon>
        <taxon>Actinomycetota</taxon>
        <taxon>Actinomycetes</taxon>
        <taxon>Micromonosporales</taxon>
        <taxon>Micromonosporaceae</taxon>
        <taxon>Luedemannella</taxon>
    </lineage>
</organism>
<keyword evidence="2 5" id="KW-0812">Transmembrane</keyword>
<evidence type="ECO:0000256" key="3">
    <source>
        <dbReference type="ARBA" id="ARBA00022989"/>
    </source>
</evidence>
<proteinExistence type="predicted"/>
<dbReference type="InterPro" id="IPR044878">
    <property type="entry name" value="UbiA_sf"/>
</dbReference>
<accession>A0ABN2MGQ9</accession>
<dbReference type="RefSeq" id="WP_425560524.1">
    <property type="nucleotide sequence ID" value="NZ_BAAALT010000189.1"/>
</dbReference>
<keyword evidence="3 5" id="KW-1133">Transmembrane helix</keyword>
<feature type="transmembrane region" description="Helical" evidence="5">
    <location>
        <begin position="192"/>
        <end position="213"/>
    </location>
</feature>
<keyword evidence="4 5" id="KW-0472">Membrane</keyword>
<dbReference type="InterPro" id="IPR000537">
    <property type="entry name" value="UbiA_prenyltransferase"/>
</dbReference>
<gene>
    <name evidence="6" type="ORF">GCM10009682_48370</name>
</gene>
<evidence type="ECO:0000256" key="1">
    <source>
        <dbReference type="ARBA" id="ARBA00004141"/>
    </source>
</evidence>
<dbReference type="Gene3D" id="1.10.357.140">
    <property type="entry name" value="UbiA prenyltransferase"/>
    <property type="match status" value="1"/>
</dbReference>
<feature type="transmembrane region" description="Helical" evidence="5">
    <location>
        <begin position="248"/>
        <end position="269"/>
    </location>
</feature>
<dbReference type="Gene3D" id="1.20.120.1780">
    <property type="entry name" value="UbiA prenyltransferase"/>
    <property type="match status" value="1"/>
</dbReference>
<comment type="caution">
    <text evidence="6">The sequence shown here is derived from an EMBL/GenBank/DDBJ whole genome shotgun (WGS) entry which is preliminary data.</text>
</comment>
<protein>
    <submittedName>
        <fullName evidence="6">UbiA family prenyltransferase</fullName>
    </submittedName>
</protein>
<sequence length="272" mass="26812">MALAGLVRACHPEPTAAVTVGSALLAVASGRPVAGVLAVAAAVLATQLCTGWHNDWLDASRDALVGRSDKPIPSGLVPRRAVGLAALVAGLAAVPLALLSGVVAGLVLLGALGSALLYNWPLKFTVLSPVPYAVSFGALPAYIMLGAGVTPALWLVAAGACLGVGAHFANVIPDLADDARTGVRGLPHRIGATRSAVAAAVGLGAASALLVLGPAGPPSWLALTGLVTAASLLLIGGYAQVRRPGSRVLFRVVLVVAVLDVALLVAAVGGSA</sequence>
<feature type="transmembrane region" description="Helical" evidence="5">
    <location>
        <begin position="124"/>
        <end position="145"/>
    </location>
</feature>
<reference evidence="6 7" key="1">
    <citation type="journal article" date="2019" name="Int. J. Syst. Evol. Microbiol.">
        <title>The Global Catalogue of Microorganisms (GCM) 10K type strain sequencing project: providing services to taxonomists for standard genome sequencing and annotation.</title>
        <authorList>
            <consortium name="The Broad Institute Genomics Platform"/>
            <consortium name="The Broad Institute Genome Sequencing Center for Infectious Disease"/>
            <person name="Wu L."/>
            <person name="Ma J."/>
        </authorList>
    </citation>
    <scope>NUCLEOTIDE SEQUENCE [LARGE SCALE GENOMIC DNA]</scope>
    <source>
        <strain evidence="6 7">JCM 13250</strain>
    </source>
</reference>
<evidence type="ECO:0000256" key="4">
    <source>
        <dbReference type="ARBA" id="ARBA00023136"/>
    </source>
</evidence>
<feature type="transmembrane region" description="Helical" evidence="5">
    <location>
        <begin position="84"/>
        <end position="112"/>
    </location>
</feature>
<feature type="transmembrane region" description="Helical" evidence="5">
    <location>
        <begin position="219"/>
        <end position="241"/>
    </location>
</feature>
<comment type="subcellular location">
    <subcellularLocation>
        <location evidence="1">Membrane</location>
        <topology evidence="1">Multi-pass membrane protein</topology>
    </subcellularLocation>
</comment>
<feature type="transmembrane region" description="Helical" evidence="5">
    <location>
        <begin position="151"/>
        <end position="172"/>
    </location>
</feature>
<evidence type="ECO:0000313" key="7">
    <source>
        <dbReference type="Proteomes" id="UP001500218"/>
    </source>
</evidence>
<dbReference type="EMBL" id="BAAALT010000189">
    <property type="protein sequence ID" value="GAA1822370.1"/>
    <property type="molecule type" value="Genomic_DNA"/>
</dbReference>
<dbReference type="Pfam" id="PF01040">
    <property type="entry name" value="UbiA"/>
    <property type="match status" value="1"/>
</dbReference>
<keyword evidence="7" id="KW-1185">Reference proteome</keyword>
<evidence type="ECO:0000313" key="6">
    <source>
        <dbReference type="EMBL" id="GAA1822370.1"/>
    </source>
</evidence>
<dbReference type="Proteomes" id="UP001500218">
    <property type="component" value="Unassembled WGS sequence"/>
</dbReference>
<name>A0ABN2MGQ9_9ACTN</name>